<evidence type="ECO:0008006" key="8">
    <source>
        <dbReference type="Google" id="ProtNLM"/>
    </source>
</evidence>
<keyword evidence="7" id="KW-1185">Reference proteome</keyword>
<dbReference type="InterPro" id="IPR011765">
    <property type="entry name" value="Pept_M16_N"/>
</dbReference>
<dbReference type="InterPro" id="IPR007863">
    <property type="entry name" value="Peptidase_M16_C"/>
</dbReference>
<evidence type="ECO:0000256" key="2">
    <source>
        <dbReference type="ARBA" id="ARBA00007261"/>
    </source>
</evidence>
<comment type="similarity">
    <text evidence="2">Belongs to the peptidase M16 family.</text>
</comment>
<evidence type="ECO:0000256" key="3">
    <source>
        <dbReference type="SAM" id="MobiDB-lite"/>
    </source>
</evidence>
<dbReference type="OrthoDB" id="10251424at2759"/>
<dbReference type="FunFam" id="3.30.830.10:FF:000022">
    <property type="entry name" value="mitochondrial-processing peptidase subunit alpha"/>
    <property type="match status" value="1"/>
</dbReference>
<sequence length="499" mass="54532">MLSGMLRSSTRLLRKLRGLEPAAAAAAARRLSAADASAASASSSASENSLLRPLPGLDLPPPLPDNLGRCPTRITTLPNGIRVASENVPGPSACIGVFVDSGSVYESGESTGVSYMLDKMAFKDTKHRGHRDIVHELELAGGNVGASCSREQTVYSYDTLKGYVPEAIEILIDCMRNPLFLQEEVERQLVLAREDVQDLHKNPDRFLHEQLNIVGFSGALANPLIPPEDALARINGKMIQKFYHENFTTDRVVLAASGVDHERLLNYAEPLLNDWHKGSPVEKPKSTYVGGDSRHKADSDMTHVALAFEVPGGWLQERDATVMTVIQTLMGGGGSFSSGGPGKGMHSRLFLRVLNKYHDVQSFSAFSSVYDNTGLFGISLTTPPDFVAKAVDVAISELIAVATPGEVTEVELRRAKNSTISSVLMNLESRVVVAEDIGRQLLTYGSRKPIDYFLECMEEITLDDITTFARKMLSSQPTMVSWGDVDKVPPYEFVCKRFW</sequence>
<dbReference type="AlphaFoldDB" id="A0A835DSB5"/>
<protein>
    <recommendedName>
        <fullName evidence="8">Mitochondrial-processing peptidase subunit alpha</fullName>
    </recommendedName>
</protein>
<gene>
    <name evidence="6" type="ORF">HU200_067444</name>
</gene>
<dbReference type="InterPro" id="IPR050361">
    <property type="entry name" value="MPP/UQCRC_Complex"/>
</dbReference>
<dbReference type="FunFam" id="3.30.830.10:FF:000134">
    <property type="entry name" value="Putative mitochondrial-processing peptidase subunit alpha-2 chloroplastic/mitochondrial"/>
    <property type="match status" value="1"/>
</dbReference>
<evidence type="ECO:0000313" key="7">
    <source>
        <dbReference type="Proteomes" id="UP000636709"/>
    </source>
</evidence>
<feature type="domain" description="Peptidase M16 N-terminal" evidence="4">
    <location>
        <begin position="82"/>
        <end position="227"/>
    </location>
</feature>
<comment type="function">
    <text evidence="1">Substrate recognition and binding subunit of the essential mitochondrial processing protease (MPP), which cleaves the mitochondrial sequence off newly imported precursors proteins.</text>
</comment>
<dbReference type="Gene3D" id="3.30.830.10">
    <property type="entry name" value="Metalloenzyme, LuxS/M16 peptidase-like"/>
    <property type="match status" value="2"/>
</dbReference>
<dbReference type="GO" id="GO:0046872">
    <property type="term" value="F:metal ion binding"/>
    <property type="evidence" value="ECO:0007669"/>
    <property type="project" value="InterPro"/>
</dbReference>
<feature type="compositionally biased region" description="Low complexity" evidence="3">
    <location>
        <begin position="42"/>
        <end position="57"/>
    </location>
</feature>
<name>A0A835DSB5_9POAL</name>
<accession>A0A835DSB5</accession>
<dbReference type="EMBL" id="JACEFO010003293">
    <property type="protein sequence ID" value="KAF8642181.1"/>
    <property type="molecule type" value="Genomic_DNA"/>
</dbReference>
<evidence type="ECO:0000256" key="1">
    <source>
        <dbReference type="ARBA" id="ARBA00002123"/>
    </source>
</evidence>
<proteinExistence type="inferred from homology"/>
<dbReference type="Proteomes" id="UP000636709">
    <property type="component" value="Unassembled WGS sequence"/>
</dbReference>
<feature type="region of interest" description="Disordered" evidence="3">
    <location>
        <begin position="42"/>
        <end position="63"/>
    </location>
</feature>
<organism evidence="6 7">
    <name type="scientific">Digitaria exilis</name>
    <dbReference type="NCBI Taxonomy" id="1010633"/>
    <lineage>
        <taxon>Eukaryota</taxon>
        <taxon>Viridiplantae</taxon>
        <taxon>Streptophyta</taxon>
        <taxon>Embryophyta</taxon>
        <taxon>Tracheophyta</taxon>
        <taxon>Spermatophyta</taxon>
        <taxon>Magnoliopsida</taxon>
        <taxon>Liliopsida</taxon>
        <taxon>Poales</taxon>
        <taxon>Poaceae</taxon>
        <taxon>PACMAD clade</taxon>
        <taxon>Panicoideae</taxon>
        <taxon>Panicodae</taxon>
        <taxon>Paniceae</taxon>
        <taxon>Anthephorinae</taxon>
        <taxon>Digitaria</taxon>
    </lineage>
</organism>
<evidence type="ECO:0000259" key="5">
    <source>
        <dbReference type="Pfam" id="PF05193"/>
    </source>
</evidence>
<evidence type="ECO:0000259" key="4">
    <source>
        <dbReference type="Pfam" id="PF00675"/>
    </source>
</evidence>
<dbReference type="SUPFAM" id="SSF63411">
    <property type="entry name" value="LuxS/MPP-like metallohydrolase"/>
    <property type="match status" value="2"/>
</dbReference>
<feature type="domain" description="Peptidase M16 C-terminal" evidence="5">
    <location>
        <begin position="234"/>
        <end position="418"/>
    </location>
</feature>
<dbReference type="Pfam" id="PF05193">
    <property type="entry name" value="Peptidase_M16_C"/>
    <property type="match status" value="1"/>
</dbReference>
<reference evidence="6" key="1">
    <citation type="submission" date="2020-07" db="EMBL/GenBank/DDBJ databases">
        <title>Genome sequence and genetic diversity analysis of an under-domesticated orphan crop, white fonio (Digitaria exilis).</title>
        <authorList>
            <person name="Bennetzen J.L."/>
            <person name="Chen S."/>
            <person name="Ma X."/>
            <person name="Wang X."/>
            <person name="Yssel A.E.J."/>
            <person name="Chaluvadi S.R."/>
            <person name="Johnson M."/>
            <person name="Gangashetty P."/>
            <person name="Hamidou F."/>
            <person name="Sanogo M.D."/>
            <person name="Zwaenepoel A."/>
            <person name="Wallace J."/>
            <person name="Van De Peer Y."/>
            <person name="Van Deynze A."/>
        </authorList>
    </citation>
    <scope>NUCLEOTIDE SEQUENCE</scope>
    <source>
        <tissue evidence="6">Leaves</tissue>
    </source>
</reference>
<comment type="caution">
    <text evidence="6">The sequence shown here is derived from an EMBL/GenBank/DDBJ whole genome shotgun (WGS) entry which is preliminary data.</text>
</comment>
<dbReference type="PANTHER" id="PTHR11851:SF49">
    <property type="entry name" value="MITOCHONDRIAL-PROCESSING PEPTIDASE SUBUNIT ALPHA"/>
    <property type="match status" value="1"/>
</dbReference>
<dbReference type="GO" id="GO:0005739">
    <property type="term" value="C:mitochondrion"/>
    <property type="evidence" value="ECO:0007669"/>
    <property type="project" value="TreeGrafter"/>
</dbReference>
<dbReference type="Pfam" id="PF00675">
    <property type="entry name" value="Peptidase_M16"/>
    <property type="match status" value="1"/>
</dbReference>
<dbReference type="InterPro" id="IPR011249">
    <property type="entry name" value="Metalloenz_LuxS/M16"/>
</dbReference>
<dbReference type="PANTHER" id="PTHR11851">
    <property type="entry name" value="METALLOPROTEASE"/>
    <property type="match status" value="1"/>
</dbReference>
<evidence type="ECO:0000313" key="6">
    <source>
        <dbReference type="EMBL" id="KAF8642181.1"/>
    </source>
</evidence>